<dbReference type="EMBL" id="RSCK01000208">
    <property type="protein sequence ID" value="RUS94415.1"/>
    <property type="molecule type" value="Genomic_DNA"/>
</dbReference>
<dbReference type="SUPFAM" id="SSF51735">
    <property type="entry name" value="NAD(P)-binding Rossmann-fold domains"/>
    <property type="match status" value="1"/>
</dbReference>
<proteinExistence type="inferred from homology"/>
<evidence type="ECO:0000256" key="1">
    <source>
        <dbReference type="ARBA" id="ARBA00006484"/>
    </source>
</evidence>
<dbReference type="PROSITE" id="PS00061">
    <property type="entry name" value="ADH_SHORT"/>
    <property type="match status" value="1"/>
</dbReference>
<accession>A0AB37U8B4</accession>
<keyword evidence="4" id="KW-0443">Lipid metabolism</keyword>
<dbReference type="AlphaFoldDB" id="A0AB37U8B4"/>
<organism evidence="6 7">
    <name type="scientific">Chroococcidiopsis cubana SAG 39.79</name>
    <dbReference type="NCBI Taxonomy" id="388085"/>
    <lineage>
        <taxon>Bacteria</taxon>
        <taxon>Bacillati</taxon>
        <taxon>Cyanobacteriota</taxon>
        <taxon>Cyanophyceae</taxon>
        <taxon>Chroococcidiopsidales</taxon>
        <taxon>Chroococcidiopsidaceae</taxon>
        <taxon>Chroococcidiopsis</taxon>
    </lineage>
</organism>
<evidence type="ECO:0000256" key="5">
    <source>
        <dbReference type="ARBA" id="ARBA00023221"/>
    </source>
</evidence>
<dbReference type="FunFam" id="3.40.50.720:FF:000084">
    <property type="entry name" value="Short-chain dehydrogenase reductase"/>
    <property type="match status" value="1"/>
</dbReference>
<sequence>MGRLNGKVAVITGAASGLGRACAERFVKEGATIVIADIQQQLGETVAAALPNSRFIKVDVSDPSSVEALVAKIIHDYECLDILVNNAGIDGEQAPIVNSSIENWRRVLAVNQDGVYFGMKYGIEAMLQRGQGVVLNMASIGGMIALENFSAYTAAKGAVIQLTRTAAIEYAAHGIRVNALCPTIVNTPLLEHAIQNHPDPEQTRQDAKQFNPLPGMPTPDDVAAAALFLASDEAAFITGVALPIDGGYTAR</sequence>
<dbReference type="GO" id="GO:0016491">
    <property type="term" value="F:oxidoreductase activity"/>
    <property type="evidence" value="ECO:0007669"/>
    <property type="project" value="UniProtKB-KW"/>
</dbReference>
<keyword evidence="5" id="KW-0753">Steroid metabolism</keyword>
<dbReference type="Proteomes" id="UP000282574">
    <property type="component" value="Unassembled WGS sequence"/>
</dbReference>
<evidence type="ECO:0000256" key="4">
    <source>
        <dbReference type="ARBA" id="ARBA00023098"/>
    </source>
</evidence>
<dbReference type="Gene3D" id="3.40.50.720">
    <property type="entry name" value="NAD(P)-binding Rossmann-like Domain"/>
    <property type="match status" value="1"/>
</dbReference>
<keyword evidence="3" id="KW-0520">NAD</keyword>
<dbReference type="RefSeq" id="WP_106171648.1">
    <property type="nucleotide sequence ID" value="NZ_JAVKZF010000004.1"/>
</dbReference>
<gene>
    <name evidence="6" type="primary">bacC</name>
    <name evidence="6" type="ORF">DSM107010_71870</name>
</gene>
<dbReference type="InterPro" id="IPR020904">
    <property type="entry name" value="Sc_DH/Rdtase_CS"/>
</dbReference>
<evidence type="ECO:0000313" key="6">
    <source>
        <dbReference type="EMBL" id="RUS94415.1"/>
    </source>
</evidence>
<dbReference type="InterPro" id="IPR002347">
    <property type="entry name" value="SDR_fam"/>
</dbReference>
<name>A0AB37U8B4_9CYAN</name>
<evidence type="ECO:0000256" key="3">
    <source>
        <dbReference type="ARBA" id="ARBA00023027"/>
    </source>
</evidence>
<dbReference type="GO" id="GO:0008202">
    <property type="term" value="P:steroid metabolic process"/>
    <property type="evidence" value="ECO:0007669"/>
    <property type="project" value="UniProtKB-KW"/>
</dbReference>
<reference evidence="6 7" key="1">
    <citation type="journal article" date="2019" name="Genome Biol. Evol.">
        <title>Day and night: Metabolic profiles and evolutionary relationships of six axenic non-marine cyanobacteria.</title>
        <authorList>
            <person name="Will S.E."/>
            <person name="Henke P."/>
            <person name="Boedeker C."/>
            <person name="Huang S."/>
            <person name="Brinkmann H."/>
            <person name="Rohde M."/>
            <person name="Jarek M."/>
            <person name="Friedl T."/>
            <person name="Seufert S."/>
            <person name="Schumacher M."/>
            <person name="Overmann J."/>
            <person name="Neumann-Schaal M."/>
            <person name="Petersen J."/>
        </authorList>
    </citation>
    <scope>NUCLEOTIDE SEQUENCE [LARGE SCALE GENOMIC DNA]</scope>
    <source>
        <strain evidence="6 7">SAG 39.79</strain>
    </source>
</reference>
<protein>
    <submittedName>
        <fullName evidence="6">Dihydroanticapsin 7-dehydrogenase</fullName>
    </submittedName>
</protein>
<keyword evidence="7" id="KW-1185">Reference proteome</keyword>
<comment type="similarity">
    <text evidence="1">Belongs to the short-chain dehydrogenases/reductases (SDR) family.</text>
</comment>
<dbReference type="PANTHER" id="PTHR43180">
    <property type="entry name" value="3-OXOACYL-(ACYL-CARRIER-PROTEIN) REDUCTASE (AFU_ORTHOLOGUE AFUA_6G11210)"/>
    <property type="match status" value="1"/>
</dbReference>
<dbReference type="PRINTS" id="PR00080">
    <property type="entry name" value="SDRFAMILY"/>
</dbReference>
<dbReference type="Pfam" id="PF13561">
    <property type="entry name" value="adh_short_C2"/>
    <property type="match status" value="1"/>
</dbReference>
<dbReference type="InterPro" id="IPR036291">
    <property type="entry name" value="NAD(P)-bd_dom_sf"/>
</dbReference>
<comment type="caution">
    <text evidence="6">The sequence shown here is derived from an EMBL/GenBank/DDBJ whole genome shotgun (WGS) entry which is preliminary data.</text>
</comment>
<evidence type="ECO:0000313" key="7">
    <source>
        <dbReference type="Proteomes" id="UP000282574"/>
    </source>
</evidence>
<dbReference type="NCBIfam" id="NF005559">
    <property type="entry name" value="PRK07231.1"/>
    <property type="match status" value="1"/>
</dbReference>
<evidence type="ECO:0000256" key="2">
    <source>
        <dbReference type="ARBA" id="ARBA00023002"/>
    </source>
</evidence>
<keyword evidence="2" id="KW-0560">Oxidoreductase</keyword>
<dbReference type="PRINTS" id="PR00081">
    <property type="entry name" value="GDHRDH"/>
</dbReference>
<dbReference type="PANTHER" id="PTHR43180:SF28">
    <property type="entry name" value="NAD(P)-BINDING ROSSMANN-FOLD SUPERFAMILY PROTEIN"/>
    <property type="match status" value="1"/>
</dbReference>